<comment type="cofactor">
    <cofactor evidence="2 5 6">
        <name>pyridoxal 5'-phosphate</name>
        <dbReference type="ChEBI" id="CHEBI:597326"/>
    </cofactor>
</comment>
<feature type="domain" description="Alanine racemase C-terminal" evidence="8">
    <location>
        <begin position="236"/>
        <end position="357"/>
    </location>
</feature>
<dbReference type="NCBIfam" id="TIGR00492">
    <property type="entry name" value="alr"/>
    <property type="match status" value="1"/>
</dbReference>
<dbReference type="Pfam" id="PF00842">
    <property type="entry name" value="Ala_racemase_C"/>
    <property type="match status" value="1"/>
</dbReference>
<dbReference type="PANTHER" id="PTHR30511:SF0">
    <property type="entry name" value="ALANINE RACEMASE, CATABOLIC-RELATED"/>
    <property type="match status" value="1"/>
</dbReference>
<evidence type="ECO:0000256" key="5">
    <source>
        <dbReference type="HAMAP-Rule" id="MF_01201"/>
    </source>
</evidence>
<organism evidence="9 10">
    <name type="scientific">Faecalibacillus intestinalis</name>
    <dbReference type="NCBI Taxonomy" id="1982626"/>
    <lineage>
        <taxon>Bacteria</taxon>
        <taxon>Bacillati</taxon>
        <taxon>Bacillota</taxon>
        <taxon>Erysipelotrichia</taxon>
        <taxon>Erysipelotrichales</taxon>
        <taxon>Coprobacillaceae</taxon>
        <taxon>Faecalibacillus</taxon>
    </lineage>
</organism>
<name>A0A2T3FPQ0_9FIRM</name>
<dbReference type="InterPro" id="IPR020622">
    <property type="entry name" value="Ala_racemase_pyridoxalP-BS"/>
</dbReference>
<dbReference type="SMART" id="SM01005">
    <property type="entry name" value="Ala_racemase_C"/>
    <property type="match status" value="1"/>
</dbReference>
<evidence type="ECO:0000256" key="1">
    <source>
        <dbReference type="ARBA" id="ARBA00000316"/>
    </source>
</evidence>
<dbReference type="PANTHER" id="PTHR30511">
    <property type="entry name" value="ALANINE RACEMASE"/>
    <property type="match status" value="1"/>
</dbReference>
<dbReference type="GO" id="GO:0008784">
    <property type="term" value="F:alanine racemase activity"/>
    <property type="evidence" value="ECO:0007669"/>
    <property type="project" value="UniProtKB-UniRule"/>
</dbReference>
<feature type="modified residue" description="N6-(pyridoxal phosphate)lysine" evidence="5 6">
    <location>
        <position position="36"/>
    </location>
</feature>
<dbReference type="InterPro" id="IPR000821">
    <property type="entry name" value="Ala_racemase"/>
</dbReference>
<keyword evidence="3 5" id="KW-0663">Pyridoxal phosphate</keyword>
<dbReference type="Pfam" id="PF01168">
    <property type="entry name" value="Ala_racemase_N"/>
    <property type="match status" value="1"/>
</dbReference>
<keyword evidence="4 5" id="KW-0413">Isomerase</keyword>
<dbReference type="CDD" id="cd00430">
    <property type="entry name" value="PLPDE_III_AR"/>
    <property type="match status" value="1"/>
</dbReference>
<feature type="active site" description="Proton acceptor; specific for D-alanine" evidence="5">
    <location>
        <position position="36"/>
    </location>
</feature>
<proteinExistence type="inferred from homology"/>
<dbReference type="AlphaFoldDB" id="A0A2T3FPQ0"/>
<evidence type="ECO:0000256" key="4">
    <source>
        <dbReference type="ARBA" id="ARBA00023235"/>
    </source>
</evidence>
<dbReference type="InterPro" id="IPR029066">
    <property type="entry name" value="PLP-binding_barrel"/>
</dbReference>
<dbReference type="GO" id="GO:0005829">
    <property type="term" value="C:cytosol"/>
    <property type="evidence" value="ECO:0007669"/>
    <property type="project" value="TreeGrafter"/>
</dbReference>
<comment type="similarity">
    <text evidence="5">Belongs to the alanine racemase family.</text>
</comment>
<dbReference type="EC" id="5.1.1.1" evidence="5"/>
<dbReference type="SUPFAM" id="SSF50621">
    <property type="entry name" value="Alanine racemase C-terminal domain-like"/>
    <property type="match status" value="1"/>
</dbReference>
<dbReference type="GO" id="GO:0009252">
    <property type="term" value="P:peptidoglycan biosynthetic process"/>
    <property type="evidence" value="ECO:0007669"/>
    <property type="project" value="TreeGrafter"/>
</dbReference>
<dbReference type="FunFam" id="2.40.37.10:FF:000006">
    <property type="entry name" value="Alanine racemase"/>
    <property type="match status" value="1"/>
</dbReference>
<dbReference type="Gene3D" id="3.20.20.10">
    <property type="entry name" value="Alanine racemase"/>
    <property type="match status" value="1"/>
</dbReference>
<dbReference type="EMBL" id="PYLQ01000023">
    <property type="protein sequence ID" value="PST37231.1"/>
    <property type="molecule type" value="Genomic_DNA"/>
</dbReference>
<feature type="binding site" evidence="5 7">
    <location>
        <position position="136"/>
    </location>
    <ligand>
        <name>substrate</name>
    </ligand>
</feature>
<accession>A0A2T3FPQ0</accession>
<sequence length="366" mass="41544">MNLKRDTYAIVDLDHLKYNVELAHSEFKRPLMAVIKADAYGHGYKEVASFLKDIDYIEMFAVATLQEAIELRELGINKGILILGAIPTSKEDIDLAIKYDISLTMVSVAYLKLLDHLIDKGQTLKVHIKLDTGMHRIGLMSKEELSTLLKLVDPDKFNVEGIFTHFATADGDDEAYEKQRSLFYEMIGNCKFKYIHCCNSAAMTYHHDEKSNMGRLGITMYGCSPNGEEETKFKQVMSLYTKVAMIKKIPAGDQVGYGLTYTAKEDEYIATLPIGYADGFIRKNQGRKVYINGKYYEIVGRVCMDQMMVRVDENVKIGDQVEIFGEHISLESMAKDLDTISYEVLCLISKRVPRVYVQDGQVKELL</sequence>
<dbReference type="Gene3D" id="2.40.37.10">
    <property type="entry name" value="Lyase, Ornithine Decarboxylase, Chain A, domain 1"/>
    <property type="match status" value="1"/>
</dbReference>
<dbReference type="Proteomes" id="UP000240974">
    <property type="component" value="Unassembled WGS sequence"/>
</dbReference>
<evidence type="ECO:0000259" key="8">
    <source>
        <dbReference type="SMART" id="SM01005"/>
    </source>
</evidence>
<comment type="pathway">
    <text evidence="5">Amino-acid biosynthesis; D-alanine biosynthesis; D-alanine from L-alanine: step 1/1.</text>
</comment>
<dbReference type="InterPro" id="IPR009006">
    <property type="entry name" value="Ala_racemase/Decarboxylase_C"/>
</dbReference>
<comment type="function">
    <text evidence="5">Catalyzes the interconversion of L-alanine and D-alanine. May also act on other amino acids.</text>
</comment>
<dbReference type="RefSeq" id="WP_107030506.1">
    <property type="nucleotide sequence ID" value="NZ_DBGCSN010000417.1"/>
</dbReference>
<feature type="active site" description="Proton acceptor; specific for L-alanine" evidence="5">
    <location>
        <position position="257"/>
    </location>
</feature>
<dbReference type="InterPro" id="IPR011079">
    <property type="entry name" value="Ala_racemase_C"/>
</dbReference>
<comment type="caution">
    <text evidence="9">The sequence shown here is derived from an EMBL/GenBank/DDBJ whole genome shotgun (WGS) entry which is preliminary data.</text>
</comment>
<dbReference type="PRINTS" id="PR00992">
    <property type="entry name" value="ALARACEMASE"/>
</dbReference>
<evidence type="ECO:0000256" key="7">
    <source>
        <dbReference type="PIRSR" id="PIRSR600821-52"/>
    </source>
</evidence>
<reference evidence="9 10" key="1">
    <citation type="journal article" date="2019" name="Int. J. Syst. Evol. Microbiol.">
        <title>Faecalibacillus intestinalis gen. nov., sp. nov. and Faecalibacillus faecis sp. nov., isolated from human faeces.</title>
        <authorList>
            <person name="Seo B."/>
            <person name="Jeon K."/>
            <person name="Baek I."/>
            <person name="Lee Y.M."/>
            <person name="Baek K."/>
            <person name="Ko G."/>
        </authorList>
    </citation>
    <scope>NUCLEOTIDE SEQUENCE [LARGE SCALE GENOMIC DNA]</scope>
    <source>
        <strain evidence="9 10">SNUG30099</strain>
    </source>
</reference>
<dbReference type="UniPathway" id="UPA00042">
    <property type="reaction ID" value="UER00497"/>
</dbReference>
<dbReference type="HAMAP" id="MF_01201">
    <property type="entry name" value="Ala_racemase"/>
    <property type="match status" value="1"/>
</dbReference>
<gene>
    <name evidence="9" type="primary">alr</name>
    <name evidence="9" type="ORF">C7U54_12430</name>
</gene>
<dbReference type="InterPro" id="IPR001608">
    <property type="entry name" value="Ala_racemase_N"/>
</dbReference>
<evidence type="ECO:0000256" key="2">
    <source>
        <dbReference type="ARBA" id="ARBA00001933"/>
    </source>
</evidence>
<protein>
    <recommendedName>
        <fullName evidence="5">Alanine racemase</fullName>
        <ecNumber evidence="5">5.1.1.1</ecNumber>
    </recommendedName>
</protein>
<feature type="binding site" evidence="5 7">
    <location>
        <position position="304"/>
    </location>
    <ligand>
        <name>substrate</name>
    </ligand>
</feature>
<evidence type="ECO:0000256" key="6">
    <source>
        <dbReference type="PIRSR" id="PIRSR600821-50"/>
    </source>
</evidence>
<dbReference type="PROSITE" id="PS00395">
    <property type="entry name" value="ALANINE_RACEMASE"/>
    <property type="match status" value="1"/>
</dbReference>
<dbReference type="SUPFAM" id="SSF51419">
    <property type="entry name" value="PLP-binding barrel"/>
    <property type="match status" value="1"/>
</dbReference>
<evidence type="ECO:0000256" key="3">
    <source>
        <dbReference type="ARBA" id="ARBA00022898"/>
    </source>
</evidence>
<comment type="catalytic activity">
    <reaction evidence="1 5">
        <text>L-alanine = D-alanine</text>
        <dbReference type="Rhea" id="RHEA:20249"/>
        <dbReference type="ChEBI" id="CHEBI:57416"/>
        <dbReference type="ChEBI" id="CHEBI:57972"/>
        <dbReference type="EC" id="5.1.1.1"/>
    </reaction>
</comment>
<keyword evidence="10" id="KW-1185">Reference proteome</keyword>
<evidence type="ECO:0000313" key="10">
    <source>
        <dbReference type="Proteomes" id="UP000240974"/>
    </source>
</evidence>
<dbReference type="FunFam" id="3.20.20.10:FF:000002">
    <property type="entry name" value="Alanine racemase"/>
    <property type="match status" value="1"/>
</dbReference>
<evidence type="ECO:0000313" key="9">
    <source>
        <dbReference type="EMBL" id="PST37231.1"/>
    </source>
</evidence>
<dbReference type="GO" id="GO:0030170">
    <property type="term" value="F:pyridoxal phosphate binding"/>
    <property type="evidence" value="ECO:0007669"/>
    <property type="project" value="UniProtKB-UniRule"/>
</dbReference>
<dbReference type="GO" id="GO:0030632">
    <property type="term" value="P:D-alanine biosynthetic process"/>
    <property type="evidence" value="ECO:0007669"/>
    <property type="project" value="UniProtKB-UniRule"/>
</dbReference>